<keyword evidence="23" id="KW-1185">Reference proteome</keyword>
<dbReference type="PROSITE" id="PS00107">
    <property type="entry name" value="PROTEIN_KINASE_ATP"/>
    <property type="match status" value="1"/>
</dbReference>
<dbReference type="InterPro" id="IPR000858">
    <property type="entry name" value="S_locus_glycoprot_dom"/>
</dbReference>
<dbReference type="CDD" id="cd01098">
    <property type="entry name" value="PAN_AP_plant"/>
    <property type="match status" value="1"/>
</dbReference>
<gene>
    <name evidence="22" type="ORF">C5167_036322</name>
</gene>
<evidence type="ECO:0000256" key="14">
    <source>
        <dbReference type="ARBA" id="ARBA00047899"/>
    </source>
</evidence>
<keyword evidence="11 18" id="KW-0472">Membrane</keyword>
<evidence type="ECO:0000256" key="8">
    <source>
        <dbReference type="ARBA" id="ARBA00022777"/>
    </source>
</evidence>
<dbReference type="InterPro" id="IPR017441">
    <property type="entry name" value="Protein_kinase_ATP_BS"/>
</dbReference>
<dbReference type="PANTHER" id="PTHR27002">
    <property type="entry name" value="RECEPTOR-LIKE SERINE/THREONINE-PROTEIN KINASE SD1-8"/>
    <property type="match status" value="1"/>
</dbReference>
<evidence type="ECO:0000256" key="1">
    <source>
        <dbReference type="ARBA" id="ARBA00004251"/>
    </source>
</evidence>
<dbReference type="InterPro" id="IPR008271">
    <property type="entry name" value="Ser/Thr_kinase_AS"/>
</dbReference>
<feature type="binding site" evidence="17">
    <location>
        <position position="583"/>
    </location>
    <ligand>
        <name>ATP</name>
        <dbReference type="ChEBI" id="CHEBI:30616"/>
    </ligand>
</feature>
<organism evidence="22 23">
    <name type="scientific">Papaver somniferum</name>
    <name type="common">Opium poppy</name>
    <dbReference type="NCBI Taxonomy" id="3469"/>
    <lineage>
        <taxon>Eukaryota</taxon>
        <taxon>Viridiplantae</taxon>
        <taxon>Streptophyta</taxon>
        <taxon>Embryophyta</taxon>
        <taxon>Tracheophyta</taxon>
        <taxon>Spermatophyta</taxon>
        <taxon>Magnoliopsida</taxon>
        <taxon>Ranunculales</taxon>
        <taxon>Papaveraceae</taxon>
        <taxon>Papaveroideae</taxon>
        <taxon>Papaver</taxon>
    </lineage>
</organism>
<keyword evidence="12" id="KW-1015">Disulfide bond</keyword>
<dbReference type="InterPro" id="IPR011009">
    <property type="entry name" value="Kinase-like_dom_sf"/>
</dbReference>
<reference evidence="22 23" key="1">
    <citation type="journal article" date="2018" name="Science">
        <title>The opium poppy genome and morphinan production.</title>
        <authorList>
            <person name="Guo L."/>
            <person name="Winzer T."/>
            <person name="Yang X."/>
            <person name="Li Y."/>
            <person name="Ning Z."/>
            <person name="He Z."/>
            <person name="Teodor R."/>
            <person name="Lu Y."/>
            <person name="Bowser T.A."/>
            <person name="Graham I.A."/>
            <person name="Ye K."/>
        </authorList>
    </citation>
    <scope>NUCLEOTIDE SEQUENCE [LARGE SCALE GENOMIC DNA]</scope>
    <source>
        <strain evidence="23">cv. HN1</strain>
        <tissue evidence="22">Leaves</tissue>
    </source>
</reference>
<evidence type="ECO:0000256" key="13">
    <source>
        <dbReference type="ARBA" id="ARBA00023180"/>
    </source>
</evidence>
<dbReference type="PANTHER" id="PTHR27002:SF1082">
    <property type="entry name" value="OS06G0693000 PROTEIN"/>
    <property type="match status" value="1"/>
</dbReference>
<comment type="similarity">
    <text evidence="16">Belongs to the protein kinase superfamily. Ser/Thr protein kinase family.</text>
</comment>
<keyword evidence="13" id="KW-0325">Glycoprotein</keyword>
<dbReference type="CDD" id="cd14066">
    <property type="entry name" value="STKc_IRAK"/>
    <property type="match status" value="1"/>
</dbReference>
<dbReference type="SUPFAM" id="SSF56112">
    <property type="entry name" value="Protein kinase-like (PK-like)"/>
    <property type="match status" value="1"/>
</dbReference>
<dbReference type="SMART" id="SM00473">
    <property type="entry name" value="PAN_AP"/>
    <property type="match status" value="1"/>
</dbReference>
<evidence type="ECO:0000259" key="19">
    <source>
        <dbReference type="PROSITE" id="PS50011"/>
    </source>
</evidence>
<dbReference type="FunFam" id="1.10.510.10:FF:000060">
    <property type="entry name" value="G-type lectin S-receptor-like serine/threonine-protein kinase"/>
    <property type="match status" value="1"/>
</dbReference>
<evidence type="ECO:0000256" key="4">
    <source>
        <dbReference type="ARBA" id="ARBA00022679"/>
    </source>
</evidence>
<evidence type="ECO:0000256" key="16">
    <source>
        <dbReference type="PIRNR" id="PIRNR000641"/>
    </source>
</evidence>
<keyword evidence="6" id="KW-0732">Signal</keyword>
<feature type="domain" description="Protein kinase" evidence="19">
    <location>
        <begin position="555"/>
        <end position="842"/>
    </location>
</feature>
<evidence type="ECO:0000256" key="2">
    <source>
        <dbReference type="ARBA" id="ARBA00022475"/>
    </source>
</evidence>
<dbReference type="Pfam" id="PF00954">
    <property type="entry name" value="S_locus_glycop"/>
    <property type="match status" value="1"/>
</dbReference>
<dbReference type="AlphaFoldDB" id="A0A4Y7I6N7"/>
<dbReference type="InterPro" id="IPR001245">
    <property type="entry name" value="Ser-Thr/Tyr_kinase_cat_dom"/>
</dbReference>
<evidence type="ECO:0000313" key="22">
    <source>
        <dbReference type="EMBL" id="RZC43372.1"/>
    </source>
</evidence>
<dbReference type="EMBL" id="CM010715">
    <property type="protein sequence ID" value="RZC43372.1"/>
    <property type="molecule type" value="Genomic_DNA"/>
</dbReference>
<comment type="catalytic activity">
    <reaction evidence="15 16">
        <text>L-seryl-[protein] + ATP = O-phospho-L-seryl-[protein] + ADP + H(+)</text>
        <dbReference type="Rhea" id="RHEA:17989"/>
        <dbReference type="Rhea" id="RHEA-COMP:9863"/>
        <dbReference type="Rhea" id="RHEA-COMP:11604"/>
        <dbReference type="ChEBI" id="CHEBI:15378"/>
        <dbReference type="ChEBI" id="CHEBI:29999"/>
        <dbReference type="ChEBI" id="CHEBI:30616"/>
        <dbReference type="ChEBI" id="CHEBI:83421"/>
        <dbReference type="ChEBI" id="CHEBI:456216"/>
        <dbReference type="EC" id="2.7.11.1"/>
    </reaction>
</comment>
<evidence type="ECO:0000259" key="21">
    <source>
        <dbReference type="PROSITE" id="PS50948"/>
    </source>
</evidence>
<dbReference type="InterPro" id="IPR001480">
    <property type="entry name" value="Bulb-type_lectin_dom"/>
</dbReference>
<dbReference type="FunFam" id="2.90.10.10:FF:000005">
    <property type="entry name" value="G-type lectin S-receptor-like serine/threonine-protein kinase"/>
    <property type="match status" value="1"/>
</dbReference>
<keyword evidence="2" id="KW-1003">Cell membrane</keyword>
<dbReference type="GO" id="GO:0106310">
    <property type="term" value="F:protein serine kinase activity"/>
    <property type="evidence" value="ECO:0007669"/>
    <property type="project" value="RHEA"/>
</dbReference>
<dbReference type="InterPro" id="IPR036426">
    <property type="entry name" value="Bulb-type_lectin_dom_sf"/>
</dbReference>
<evidence type="ECO:0000256" key="5">
    <source>
        <dbReference type="ARBA" id="ARBA00022692"/>
    </source>
</evidence>
<feature type="transmembrane region" description="Helical" evidence="18">
    <location>
        <begin position="484"/>
        <end position="503"/>
    </location>
</feature>
<dbReference type="GO" id="GO:0005524">
    <property type="term" value="F:ATP binding"/>
    <property type="evidence" value="ECO:0007669"/>
    <property type="project" value="UniProtKB-UniRule"/>
</dbReference>
<evidence type="ECO:0000256" key="7">
    <source>
        <dbReference type="ARBA" id="ARBA00022741"/>
    </source>
</evidence>
<proteinExistence type="inferred from homology"/>
<evidence type="ECO:0000256" key="10">
    <source>
        <dbReference type="ARBA" id="ARBA00022989"/>
    </source>
</evidence>
<evidence type="ECO:0000256" key="18">
    <source>
        <dbReference type="SAM" id="Phobius"/>
    </source>
</evidence>
<dbReference type="CDD" id="cd00028">
    <property type="entry name" value="B_lectin"/>
    <property type="match status" value="1"/>
</dbReference>
<dbReference type="Gene3D" id="3.30.200.20">
    <property type="entry name" value="Phosphorylase Kinase, domain 1"/>
    <property type="match status" value="1"/>
</dbReference>
<dbReference type="GO" id="GO:0005886">
    <property type="term" value="C:plasma membrane"/>
    <property type="evidence" value="ECO:0007669"/>
    <property type="project" value="UniProtKB-SubCell"/>
</dbReference>
<dbReference type="Gene3D" id="1.10.510.10">
    <property type="entry name" value="Transferase(Phosphotransferase) domain 1"/>
    <property type="match status" value="1"/>
</dbReference>
<evidence type="ECO:0000313" key="23">
    <source>
        <dbReference type="Proteomes" id="UP000316621"/>
    </source>
</evidence>
<evidence type="ECO:0000256" key="15">
    <source>
        <dbReference type="ARBA" id="ARBA00048679"/>
    </source>
</evidence>
<dbReference type="SMART" id="SM00108">
    <property type="entry name" value="B_lectin"/>
    <property type="match status" value="1"/>
</dbReference>
<dbReference type="Pfam" id="PF01453">
    <property type="entry name" value="B_lectin"/>
    <property type="match status" value="1"/>
</dbReference>
<dbReference type="OMA" id="WNEGSIW"/>
<dbReference type="InterPro" id="IPR021820">
    <property type="entry name" value="S-locus_recpt_kinase_C"/>
</dbReference>
<keyword evidence="3 16" id="KW-0723">Serine/threonine-protein kinase</keyword>
<comment type="subcellular location">
    <subcellularLocation>
        <location evidence="1">Cell membrane</location>
        <topology evidence="1">Single-pass type I membrane protein</topology>
    </subcellularLocation>
</comment>
<feature type="domain" description="Bulb-type lectin" evidence="20">
    <location>
        <begin position="35"/>
        <end position="164"/>
    </location>
</feature>
<dbReference type="Gramene" id="RZC43372">
    <property type="protein sequence ID" value="RZC43372"/>
    <property type="gene ID" value="C5167_036322"/>
</dbReference>
<dbReference type="SMART" id="SM00220">
    <property type="entry name" value="S_TKc"/>
    <property type="match status" value="1"/>
</dbReference>
<dbReference type="Gene3D" id="2.90.10.10">
    <property type="entry name" value="Bulb-type lectin domain"/>
    <property type="match status" value="1"/>
</dbReference>
<protein>
    <recommendedName>
        <fullName evidence="16">Receptor-like serine/threonine-protein kinase</fullName>
        <ecNumber evidence="16">2.7.11.1</ecNumber>
    </recommendedName>
</protein>
<dbReference type="Pfam" id="PF07714">
    <property type="entry name" value="PK_Tyr_Ser-Thr"/>
    <property type="match status" value="1"/>
</dbReference>
<keyword evidence="5 18" id="KW-0812">Transmembrane</keyword>
<evidence type="ECO:0000256" key="6">
    <source>
        <dbReference type="ARBA" id="ARBA00022729"/>
    </source>
</evidence>
<dbReference type="Proteomes" id="UP000316621">
    <property type="component" value="Chromosome 1"/>
</dbReference>
<dbReference type="SUPFAM" id="SSF51110">
    <property type="entry name" value="alpha-D-mannose-specific plant lectins"/>
    <property type="match status" value="1"/>
</dbReference>
<dbReference type="PROSITE" id="PS50927">
    <property type="entry name" value="BULB_LECTIN"/>
    <property type="match status" value="1"/>
</dbReference>
<dbReference type="PROSITE" id="PS00108">
    <property type="entry name" value="PROTEIN_KINASE_ST"/>
    <property type="match status" value="1"/>
</dbReference>
<dbReference type="Pfam" id="PF08276">
    <property type="entry name" value="PAN_2"/>
    <property type="match status" value="1"/>
</dbReference>
<evidence type="ECO:0000259" key="20">
    <source>
        <dbReference type="PROSITE" id="PS50927"/>
    </source>
</evidence>
<dbReference type="PIRSF" id="PIRSF000641">
    <property type="entry name" value="SRK"/>
    <property type="match status" value="1"/>
</dbReference>
<dbReference type="Pfam" id="PF11883">
    <property type="entry name" value="DUF3403"/>
    <property type="match status" value="1"/>
</dbReference>
<feature type="domain" description="Apple" evidence="21">
    <location>
        <begin position="387"/>
        <end position="465"/>
    </location>
</feature>
<dbReference type="PROSITE" id="PS50011">
    <property type="entry name" value="PROTEIN_KINASE_DOM"/>
    <property type="match status" value="1"/>
</dbReference>
<sequence length="875" mass="97929">MGNGSRRWPDMTLICTFFFTVTVLLIIPKSSSLQFISTNQSITDAGNQTIVSSPGKFKLGFFSPENSTDRRYVGVWFNNVTAPITASSVWVANGDNPLRDTSGVLKIADDGNLVIVDGRKKVIWSSNVTSMDAAATSSRVAELLDTGNLVLRETINGRNRTLWESFAYPSNVFLPNMRFGVNTKTREKLVITSWKDTENDPSTGNYTLELDPTGVPQSIIMDNANGNQRRHWRSGPWNNRIFIGIPTMSSTYLNGFNILTDNNAGTVYLTLVYSEVRTILQKYTVTSDGNFVETHWNETKKQWVKFWSAQDTECDMYAKCGPFGSCNVLDSPICSCLRGFVPKSVDEWSNGNWTGGCVRRTELQCQRSKNETTGARNESSTVSGGIEEADGFLTLERMKVPDFVERLEAGSAEECGQRCLQNCSCLAYASESNIGCMWWSRDLIDVQKFSNFTRSPGVNLYIKVAHSELDKIIPGTKKNVRLSIIIPVVIAIVLTSLCTLFCWRRMAKQRAKNKNGTRLPIIDRYGDTSDKNMFGDNPELAMFTFDTLSVATNNFSWEAELGHGGFGSVYKAKLMSGLEVAVKRLSQSSGQGLEEFKNEVVVISKLQHRNLVRLLGCCIEGEEKILIYEYMPNKSLDAFLFDPAQRALLNWRKCFEIIEGITRGILYLHRDSRLRVIHRDLKASNVLLDENLYPKISDFGMARIFGGDELQADTRRVVGTYGYMSPEYAMEGRFSEKSDVFSFGVLLIEIVSGKKCTSFHLQELSLSLLGYAWKLWNENMVQKLIDPTLLSEKAYAEEILKCIHVGLLCVQESPKDRPNMSTVLSILTSETTNLPVPKQPAYVDREASSISSGSLHKTGNLFSVNHVTITSIDGR</sequence>
<keyword evidence="4 16" id="KW-0808">Transferase</keyword>
<dbReference type="FunFam" id="3.30.200.20:FF:000195">
    <property type="entry name" value="G-type lectin S-receptor-like serine/threonine-protein kinase"/>
    <property type="match status" value="1"/>
</dbReference>
<evidence type="ECO:0000256" key="11">
    <source>
        <dbReference type="ARBA" id="ARBA00023136"/>
    </source>
</evidence>
<keyword evidence="9 16" id="KW-0067">ATP-binding</keyword>
<evidence type="ECO:0000256" key="3">
    <source>
        <dbReference type="ARBA" id="ARBA00022527"/>
    </source>
</evidence>
<dbReference type="EC" id="2.7.11.1" evidence="16"/>
<evidence type="ECO:0000256" key="9">
    <source>
        <dbReference type="ARBA" id="ARBA00022840"/>
    </source>
</evidence>
<dbReference type="InterPro" id="IPR000719">
    <property type="entry name" value="Prot_kinase_dom"/>
</dbReference>
<evidence type="ECO:0000256" key="17">
    <source>
        <dbReference type="PROSITE-ProRule" id="PRU10141"/>
    </source>
</evidence>
<accession>A0A4Y7I6N7</accession>
<dbReference type="InterPro" id="IPR003609">
    <property type="entry name" value="Pan_app"/>
</dbReference>
<dbReference type="PROSITE" id="PS50948">
    <property type="entry name" value="PAN"/>
    <property type="match status" value="1"/>
</dbReference>
<dbReference type="InterPro" id="IPR024171">
    <property type="entry name" value="SRK-like_kinase"/>
</dbReference>
<keyword evidence="10 18" id="KW-1133">Transmembrane helix</keyword>
<evidence type="ECO:0000256" key="12">
    <source>
        <dbReference type="ARBA" id="ARBA00023157"/>
    </source>
</evidence>
<keyword evidence="8 16" id="KW-0418">Kinase</keyword>
<keyword evidence="7 16" id="KW-0547">Nucleotide-binding</keyword>
<name>A0A4Y7I6N7_PAPSO</name>
<comment type="catalytic activity">
    <reaction evidence="14 16">
        <text>L-threonyl-[protein] + ATP = O-phospho-L-threonyl-[protein] + ADP + H(+)</text>
        <dbReference type="Rhea" id="RHEA:46608"/>
        <dbReference type="Rhea" id="RHEA-COMP:11060"/>
        <dbReference type="Rhea" id="RHEA-COMP:11605"/>
        <dbReference type="ChEBI" id="CHEBI:15378"/>
        <dbReference type="ChEBI" id="CHEBI:30013"/>
        <dbReference type="ChEBI" id="CHEBI:30616"/>
        <dbReference type="ChEBI" id="CHEBI:61977"/>
        <dbReference type="ChEBI" id="CHEBI:456216"/>
        <dbReference type="EC" id="2.7.11.1"/>
    </reaction>
</comment>
<dbReference type="GO" id="GO:0004674">
    <property type="term" value="F:protein serine/threonine kinase activity"/>
    <property type="evidence" value="ECO:0007669"/>
    <property type="project" value="UniProtKB-KW"/>
</dbReference>
<dbReference type="GO" id="GO:0048544">
    <property type="term" value="P:recognition of pollen"/>
    <property type="evidence" value="ECO:0007669"/>
    <property type="project" value="InterPro"/>
</dbReference>